<dbReference type="Gene3D" id="3.90.1750.10">
    <property type="entry name" value="Hect, E3 ligase catalytic domains"/>
    <property type="match status" value="1"/>
</dbReference>
<evidence type="ECO:0000313" key="6">
    <source>
        <dbReference type="Proteomes" id="UP001630127"/>
    </source>
</evidence>
<proteinExistence type="predicted"/>
<evidence type="ECO:0000313" key="5">
    <source>
        <dbReference type="EMBL" id="KAL3515031.1"/>
    </source>
</evidence>
<dbReference type="InterPro" id="IPR045322">
    <property type="entry name" value="HECTD1/TRIP12-like"/>
</dbReference>
<dbReference type="Proteomes" id="UP001630127">
    <property type="component" value="Unassembled WGS sequence"/>
</dbReference>
<dbReference type="PANTHER" id="PTHR45670:SF1">
    <property type="entry name" value="E3 UBIQUITIN-PROTEIN LIGASE HECTD1"/>
    <property type="match status" value="1"/>
</dbReference>
<keyword evidence="1" id="KW-0808">Transferase</keyword>
<evidence type="ECO:0000256" key="1">
    <source>
        <dbReference type="ARBA" id="ARBA00022679"/>
    </source>
</evidence>
<keyword evidence="2 3" id="KW-0833">Ubl conjugation pathway</keyword>
<dbReference type="PROSITE" id="PS50237">
    <property type="entry name" value="HECT"/>
    <property type="match status" value="1"/>
</dbReference>
<name>A0ABD2Z6E0_9GENT</name>
<dbReference type="Pfam" id="PF00632">
    <property type="entry name" value="HECT"/>
    <property type="match status" value="1"/>
</dbReference>
<evidence type="ECO:0000256" key="2">
    <source>
        <dbReference type="ARBA" id="ARBA00022786"/>
    </source>
</evidence>
<comment type="caution">
    <text evidence="5">The sequence shown here is derived from an EMBL/GenBank/DDBJ whole genome shotgun (WGS) entry which is preliminary data.</text>
</comment>
<evidence type="ECO:0000256" key="3">
    <source>
        <dbReference type="PROSITE-ProRule" id="PRU00104"/>
    </source>
</evidence>
<dbReference type="InterPro" id="IPR000569">
    <property type="entry name" value="HECT_dom"/>
</dbReference>
<dbReference type="EMBL" id="JBJUIK010000010">
    <property type="protein sequence ID" value="KAL3515031.1"/>
    <property type="molecule type" value="Genomic_DNA"/>
</dbReference>
<dbReference type="PANTHER" id="PTHR45670">
    <property type="entry name" value="E3 UBIQUITIN-PROTEIN LIGASE TRIP12"/>
    <property type="match status" value="1"/>
</dbReference>
<protein>
    <recommendedName>
        <fullName evidence="4">HECT domain-containing protein</fullName>
    </recommendedName>
</protein>
<dbReference type="GO" id="GO:0016740">
    <property type="term" value="F:transferase activity"/>
    <property type="evidence" value="ECO:0007669"/>
    <property type="project" value="UniProtKB-KW"/>
</dbReference>
<dbReference type="InterPro" id="IPR035983">
    <property type="entry name" value="Hect_E3_ubiquitin_ligase"/>
</dbReference>
<accession>A0ABD2Z6E0</accession>
<keyword evidence="6" id="KW-1185">Reference proteome</keyword>
<evidence type="ECO:0000259" key="4">
    <source>
        <dbReference type="PROSITE" id="PS50237"/>
    </source>
</evidence>
<dbReference type="SUPFAM" id="SSF56204">
    <property type="entry name" value="Hect, E3 ligase catalytic domain"/>
    <property type="match status" value="1"/>
</dbReference>
<gene>
    <name evidence="5" type="ORF">ACH5RR_021933</name>
</gene>
<reference evidence="5 6" key="1">
    <citation type="submission" date="2024-11" db="EMBL/GenBank/DDBJ databases">
        <title>A near-complete genome assembly of Cinchona calisaya.</title>
        <authorList>
            <person name="Lian D.C."/>
            <person name="Zhao X.W."/>
            <person name="Wei L."/>
        </authorList>
    </citation>
    <scope>NUCLEOTIDE SEQUENCE [LARGE SCALE GENOMIC DNA]</scope>
    <source>
        <tissue evidence="5">Nenye</tissue>
    </source>
</reference>
<sequence length="230" mass="25993">MLRVKIADVAAAFTGSYVQGKGLCCILELIFTQVSEVKKLKMVLGDDSILLCLPEKVYDVKLGDTVEDTPGAPISGYIEQAVPAAEPFQWEDLILLISGVGFKGCNVIGCCCHGWTCSWHWERHERKQISAWSQFSKVVEYFWLLGRVMVKALQDGRLMDLPQSTAIYKLVLGQELELQDIHYFDATLGKTLQDYLALVCRNQYLQSTKGHIQDKVDDLRFQGLQLRIFV</sequence>
<organism evidence="5 6">
    <name type="scientific">Cinchona calisaya</name>
    <dbReference type="NCBI Taxonomy" id="153742"/>
    <lineage>
        <taxon>Eukaryota</taxon>
        <taxon>Viridiplantae</taxon>
        <taxon>Streptophyta</taxon>
        <taxon>Embryophyta</taxon>
        <taxon>Tracheophyta</taxon>
        <taxon>Spermatophyta</taxon>
        <taxon>Magnoliopsida</taxon>
        <taxon>eudicotyledons</taxon>
        <taxon>Gunneridae</taxon>
        <taxon>Pentapetalae</taxon>
        <taxon>asterids</taxon>
        <taxon>lamiids</taxon>
        <taxon>Gentianales</taxon>
        <taxon>Rubiaceae</taxon>
        <taxon>Cinchonoideae</taxon>
        <taxon>Cinchoneae</taxon>
        <taxon>Cinchona</taxon>
    </lineage>
</organism>
<dbReference type="AlphaFoldDB" id="A0ABD2Z6E0"/>
<comment type="caution">
    <text evidence="3">Lacks conserved residue(s) required for the propagation of feature annotation.</text>
</comment>
<feature type="domain" description="HECT" evidence="4">
    <location>
        <begin position="139"/>
        <end position="196"/>
    </location>
</feature>